<dbReference type="InterPro" id="IPR036113">
    <property type="entry name" value="Asp/Glu-ADT_sf_sub_c"/>
</dbReference>
<dbReference type="EMBL" id="MGAQ01000002">
    <property type="protein sequence ID" value="OGK51276.1"/>
    <property type="molecule type" value="Genomic_DNA"/>
</dbReference>
<evidence type="ECO:0000313" key="2">
    <source>
        <dbReference type="Proteomes" id="UP000178558"/>
    </source>
</evidence>
<name>A0A1F7J6P3_9BACT</name>
<dbReference type="SUPFAM" id="SSF141000">
    <property type="entry name" value="Glu-tRNAGln amidotransferase C subunit"/>
    <property type="match status" value="1"/>
</dbReference>
<evidence type="ECO:0000313" key="1">
    <source>
        <dbReference type="EMBL" id="OGK51276.1"/>
    </source>
</evidence>
<proteinExistence type="predicted"/>
<sequence length="102" mass="11734">MKNKKTLANEEIKHLAKLSALDLTDEEIEKYGDQLSETLDYVENLNELKTATVKEAHSVTESKDVFFEDGAENKRSLKEEIVFRNSKKTKNSQFVVDRILKS</sequence>
<organism evidence="1 2">
    <name type="scientific">Candidatus Roizmanbacteria bacterium RIFCSPLOWO2_01_FULL_40_42</name>
    <dbReference type="NCBI Taxonomy" id="1802066"/>
    <lineage>
        <taxon>Bacteria</taxon>
        <taxon>Candidatus Roizmaniibacteriota</taxon>
    </lineage>
</organism>
<dbReference type="GO" id="GO:0070681">
    <property type="term" value="P:glutaminyl-tRNAGln biosynthesis via transamidation"/>
    <property type="evidence" value="ECO:0007669"/>
    <property type="project" value="TreeGrafter"/>
</dbReference>
<reference evidence="1 2" key="1">
    <citation type="journal article" date="2016" name="Nat. Commun.">
        <title>Thousands of microbial genomes shed light on interconnected biogeochemical processes in an aquifer system.</title>
        <authorList>
            <person name="Anantharaman K."/>
            <person name="Brown C.T."/>
            <person name="Hug L.A."/>
            <person name="Sharon I."/>
            <person name="Castelle C.J."/>
            <person name="Probst A.J."/>
            <person name="Thomas B.C."/>
            <person name="Singh A."/>
            <person name="Wilkins M.J."/>
            <person name="Karaoz U."/>
            <person name="Brodie E.L."/>
            <person name="Williams K.H."/>
            <person name="Hubbard S.S."/>
            <person name="Banfield J.F."/>
        </authorList>
    </citation>
    <scope>NUCLEOTIDE SEQUENCE [LARGE SCALE GENOMIC DNA]</scope>
</reference>
<dbReference type="Gene3D" id="1.10.20.60">
    <property type="entry name" value="Glu-tRNAGln amidotransferase C subunit, N-terminal domain"/>
    <property type="match status" value="1"/>
</dbReference>
<dbReference type="Proteomes" id="UP000178558">
    <property type="component" value="Unassembled WGS sequence"/>
</dbReference>
<gene>
    <name evidence="1" type="ORF">A3B50_04765</name>
</gene>
<evidence type="ECO:0008006" key="3">
    <source>
        <dbReference type="Google" id="ProtNLM"/>
    </source>
</evidence>
<dbReference type="GO" id="GO:0006450">
    <property type="term" value="P:regulation of translational fidelity"/>
    <property type="evidence" value="ECO:0007669"/>
    <property type="project" value="InterPro"/>
</dbReference>
<comment type="caution">
    <text evidence="1">The sequence shown here is derived from an EMBL/GenBank/DDBJ whole genome shotgun (WGS) entry which is preliminary data.</text>
</comment>
<dbReference type="AlphaFoldDB" id="A0A1F7J6P3"/>
<accession>A0A1F7J6P3</accession>
<dbReference type="NCBIfam" id="TIGR00135">
    <property type="entry name" value="gatC"/>
    <property type="match status" value="1"/>
</dbReference>
<dbReference type="PANTHER" id="PTHR15004:SF0">
    <property type="entry name" value="GLUTAMYL-TRNA(GLN) AMIDOTRANSFERASE SUBUNIT C, MITOCHONDRIAL"/>
    <property type="match status" value="1"/>
</dbReference>
<dbReference type="InterPro" id="IPR003837">
    <property type="entry name" value="GatC"/>
</dbReference>
<dbReference type="Pfam" id="PF02686">
    <property type="entry name" value="GatC"/>
    <property type="match status" value="1"/>
</dbReference>
<protein>
    <recommendedName>
        <fullName evidence="3">Aspartyl/glutamyl-tRNA(Asn/Gln) amidotransferase subunit C</fullName>
    </recommendedName>
</protein>
<dbReference type="PANTHER" id="PTHR15004">
    <property type="entry name" value="GLUTAMYL-TRNA(GLN) AMIDOTRANSFERASE SUBUNIT C, MITOCHONDRIAL"/>
    <property type="match status" value="1"/>
</dbReference>